<evidence type="ECO:0000256" key="2">
    <source>
        <dbReference type="SAM" id="MobiDB-lite"/>
    </source>
</evidence>
<dbReference type="EMBL" id="QGNW01000034">
    <property type="protein sequence ID" value="RVX10410.1"/>
    <property type="molecule type" value="Genomic_DNA"/>
</dbReference>
<proteinExistence type="predicted"/>
<protein>
    <submittedName>
        <fullName evidence="3">Uncharacterized protein</fullName>
    </submittedName>
</protein>
<feature type="compositionally biased region" description="Low complexity" evidence="2">
    <location>
        <begin position="51"/>
        <end position="60"/>
    </location>
</feature>
<reference evidence="3 4" key="1">
    <citation type="journal article" date="2018" name="PLoS Genet.">
        <title>Population sequencing reveals clonal diversity and ancestral inbreeding in the grapevine cultivar Chardonnay.</title>
        <authorList>
            <person name="Roach M.J."/>
            <person name="Johnson D.L."/>
            <person name="Bohlmann J."/>
            <person name="van Vuuren H.J."/>
            <person name="Jones S.J."/>
            <person name="Pretorius I.S."/>
            <person name="Schmidt S.A."/>
            <person name="Borneman A.R."/>
        </authorList>
    </citation>
    <scope>NUCLEOTIDE SEQUENCE [LARGE SCALE GENOMIC DNA]</scope>
    <source>
        <strain evidence="4">cv. Chardonnay</strain>
        <tissue evidence="3">Leaf</tissue>
    </source>
</reference>
<feature type="coiled-coil region" evidence="1">
    <location>
        <begin position="245"/>
        <end position="304"/>
    </location>
</feature>
<keyword evidence="1" id="KW-0175">Coiled coil</keyword>
<feature type="compositionally biased region" description="Polar residues" evidence="2">
    <location>
        <begin position="1"/>
        <end position="13"/>
    </location>
</feature>
<dbReference type="AlphaFoldDB" id="A0A438JN64"/>
<evidence type="ECO:0000256" key="1">
    <source>
        <dbReference type="SAM" id="Coils"/>
    </source>
</evidence>
<evidence type="ECO:0000313" key="3">
    <source>
        <dbReference type="EMBL" id="RVX10410.1"/>
    </source>
</evidence>
<name>A0A438JN64_VITVI</name>
<accession>A0A438JN64</accession>
<dbReference type="Proteomes" id="UP000288805">
    <property type="component" value="Unassembled WGS sequence"/>
</dbReference>
<comment type="caution">
    <text evidence="3">The sequence shown here is derived from an EMBL/GenBank/DDBJ whole genome shotgun (WGS) entry which is preliminary data.</text>
</comment>
<organism evidence="3 4">
    <name type="scientific">Vitis vinifera</name>
    <name type="common">Grape</name>
    <dbReference type="NCBI Taxonomy" id="29760"/>
    <lineage>
        <taxon>Eukaryota</taxon>
        <taxon>Viridiplantae</taxon>
        <taxon>Streptophyta</taxon>
        <taxon>Embryophyta</taxon>
        <taxon>Tracheophyta</taxon>
        <taxon>Spermatophyta</taxon>
        <taxon>Magnoliopsida</taxon>
        <taxon>eudicotyledons</taxon>
        <taxon>Gunneridae</taxon>
        <taxon>Pentapetalae</taxon>
        <taxon>rosids</taxon>
        <taxon>Vitales</taxon>
        <taxon>Vitaceae</taxon>
        <taxon>Viteae</taxon>
        <taxon>Vitis</taxon>
    </lineage>
</organism>
<feature type="region of interest" description="Disordered" evidence="2">
    <location>
        <begin position="1"/>
        <end position="60"/>
    </location>
</feature>
<evidence type="ECO:0000313" key="4">
    <source>
        <dbReference type="Proteomes" id="UP000288805"/>
    </source>
</evidence>
<feature type="region of interest" description="Disordered" evidence="2">
    <location>
        <begin position="98"/>
        <end position="128"/>
    </location>
</feature>
<sequence>MPQSNEASPSAATAVQPEAATPSNASTAEEVRETEAGPDAVITERTPNEKSSPAPAASPSWEELMEMLKGVACFMDAEAPSTKMFDFFPLIKRVSGGAPLSTMPQSDEASPSAAITERAPNEKGSPTLAVSPSWEELMEMLKGVSCFMDAEAPSMKMFDFFPLIKRVSVNMGGDPPNFVSAWLPFCTLESAVSCIQHLQEWTMLETVEVVEVGIRYMMRTRAQLFKRLEVAKAMRAFISHHSSGIKEMRSKLERVEVDLAVAQKAIANGAEMLKLAEEEKRELEADFAAQKKELETEYQRQMDEMYFFDYHCYMKNNGIMHDILSLPSDDEDVIPGGPPR</sequence>
<gene>
    <name evidence="3" type="ORF">CK203_016899</name>
</gene>